<comment type="caution">
    <text evidence="1">The sequence shown here is derived from an EMBL/GenBank/DDBJ whole genome shotgun (WGS) entry which is preliminary data.</text>
</comment>
<name>A0A8H3ALW4_9AGAM</name>
<accession>A0A8H3ALW4</accession>
<protein>
    <submittedName>
        <fullName evidence="1">Uncharacterized protein</fullName>
    </submittedName>
</protein>
<reference evidence="1" key="1">
    <citation type="submission" date="2021-01" db="EMBL/GenBank/DDBJ databases">
        <authorList>
            <person name="Kaushik A."/>
        </authorList>
    </citation>
    <scope>NUCLEOTIDE SEQUENCE</scope>
    <source>
        <strain evidence="1">Type strain: AG8-Rh-89/</strain>
    </source>
</reference>
<sequence>MTEADPRGGWWISSEKSRSGTGQTEEKKFIRYHVKELTLLATDAVTSRMFMLSCATNMFNLSTLGVIYDTLSSRPWHSIVLPTTPALIVNEIVDILPELFVHLYYFGAGFKSSLLRVWAKSTSARVHTGFIIMDRQHFNDSLAVSKFEYAAHSIRPYGFQLPLPESLCGCWGQNADWKLRHMSSNFGESFYFLRSSCCARELHVAIFKDRRTTIKKHGTTIMQEDWDESKKNFTFDPSRMVHMVQSPARRGAQLETQRPQHEGPWTLAGREAREQIASSVAATMV</sequence>
<dbReference type="EMBL" id="CAJMWZ010001416">
    <property type="protein sequence ID" value="CAE6436412.1"/>
    <property type="molecule type" value="Genomic_DNA"/>
</dbReference>
<dbReference type="Proteomes" id="UP000663850">
    <property type="component" value="Unassembled WGS sequence"/>
</dbReference>
<proteinExistence type="predicted"/>
<evidence type="ECO:0000313" key="2">
    <source>
        <dbReference type="Proteomes" id="UP000663850"/>
    </source>
</evidence>
<evidence type="ECO:0000313" key="1">
    <source>
        <dbReference type="EMBL" id="CAE6436412.1"/>
    </source>
</evidence>
<dbReference type="AlphaFoldDB" id="A0A8H3ALW4"/>
<organism evidence="1 2">
    <name type="scientific">Rhizoctonia solani</name>
    <dbReference type="NCBI Taxonomy" id="456999"/>
    <lineage>
        <taxon>Eukaryota</taxon>
        <taxon>Fungi</taxon>
        <taxon>Dikarya</taxon>
        <taxon>Basidiomycota</taxon>
        <taxon>Agaricomycotina</taxon>
        <taxon>Agaricomycetes</taxon>
        <taxon>Cantharellales</taxon>
        <taxon>Ceratobasidiaceae</taxon>
        <taxon>Rhizoctonia</taxon>
    </lineage>
</organism>
<gene>
    <name evidence="1" type="ORF">RDB_LOCUS24815</name>
</gene>